<dbReference type="InterPro" id="IPR001296">
    <property type="entry name" value="Glyco_trans_1"/>
</dbReference>
<dbReference type="GO" id="GO:0016757">
    <property type="term" value="F:glycosyltransferase activity"/>
    <property type="evidence" value="ECO:0007669"/>
    <property type="project" value="InterPro"/>
</dbReference>
<name>A0A7U0F460_ECOLX</name>
<dbReference type="Pfam" id="PF13439">
    <property type="entry name" value="Glyco_transf_4"/>
    <property type="match status" value="1"/>
</dbReference>
<keyword evidence="3" id="KW-0808">Transferase</keyword>
<dbReference type="PANTHER" id="PTHR12526">
    <property type="entry name" value="GLYCOSYLTRANSFERASE"/>
    <property type="match status" value="1"/>
</dbReference>
<dbReference type="Gene3D" id="3.40.50.2000">
    <property type="entry name" value="Glycogen Phosphorylase B"/>
    <property type="match status" value="2"/>
</dbReference>
<organism evidence="3">
    <name type="scientific">Escherichia coli</name>
    <dbReference type="NCBI Taxonomy" id="562"/>
    <lineage>
        <taxon>Bacteria</taxon>
        <taxon>Pseudomonadati</taxon>
        <taxon>Pseudomonadota</taxon>
        <taxon>Gammaproteobacteria</taxon>
        <taxon>Enterobacterales</taxon>
        <taxon>Enterobacteriaceae</taxon>
        <taxon>Escherichia</taxon>
    </lineage>
</organism>
<reference evidence="3" key="1">
    <citation type="submission" date="2020-08" db="EMBL/GenBank/DDBJ databases">
        <authorList>
            <person name="Huang X."/>
        </authorList>
    </citation>
    <scope>NUCLEOTIDE SEQUENCE</scope>
    <source>
        <strain evidence="3">2014-5-1131G</strain>
    </source>
</reference>
<feature type="domain" description="Glycosyl transferase family 1" evidence="1">
    <location>
        <begin position="178"/>
        <end position="329"/>
    </location>
</feature>
<dbReference type="GO" id="GO:1901135">
    <property type="term" value="P:carbohydrate derivative metabolic process"/>
    <property type="evidence" value="ECO:0007669"/>
    <property type="project" value="UniProtKB-ARBA"/>
</dbReference>
<dbReference type="InterPro" id="IPR028098">
    <property type="entry name" value="Glyco_trans_4-like_N"/>
</dbReference>
<evidence type="ECO:0000259" key="2">
    <source>
        <dbReference type="Pfam" id="PF13439"/>
    </source>
</evidence>
<sequence length="351" mass="40260">MMSGSKRMNISIIVLNVCDLGGIERSSFTLAKNLRKAGHNVELVSLYENNEVALNSTERYRVLKGSNEFVKLKKYINTLDESTIIISAYDRLSFIISLIFFFSNRKNKLIAHQHADYFAHSLKVRFLRKIAYKIGCDAIVCLTNVDFKLYKKWHKKCYIIPNILDTDFITNDIHNDFSTRETDFLAGGRLHPIKRFEDFIKLHDDLTKKNSLSFKLFGHGSDYQRLCNISSSAHKVIQGSTKKMFAEMQNSKFFIVTSHRESFSMVIVEAMAAGCIVISYSCPTGPGEIITDGYDGYLIPDGDYSSLYKKCSELLQNEQKLIQVSENAKITAQKYWPENVIKKWDLLFLNL</sequence>
<protein>
    <submittedName>
        <fullName evidence="3">Glycosyltransferase</fullName>
    </submittedName>
</protein>
<feature type="domain" description="Glycosyltransferase subfamily 4-like N-terminal" evidence="2">
    <location>
        <begin position="21"/>
        <end position="167"/>
    </location>
</feature>
<dbReference type="SUPFAM" id="SSF53756">
    <property type="entry name" value="UDP-Glycosyltransferase/glycogen phosphorylase"/>
    <property type="match status" value="1"/>
</dbReference>
<dbReference type="AlphaFoldDB" id="A0A7U0F460"/>
<dbReference type="EMBL" id="MT863606">
    <property type="protein sequence ID" value="QQV35814.1"/>
    <property type="molecule type" value="Genomic_DNA"/>
</dbReference>
<proteinExistence type="predicted"/>
<accession>A0A7U0F460</accession>
<evidence type="ECO:0000313" key="3">
    <source>
        <dbReference type="EMBL" id="QQV35814.1"/>
    </source>
</evidence>
<dbReference type="Pfam" id="PF00534">
    <property type="entry name" value="Glycos_transf_1"/>
    <property type="match status" value="1"/>
</dbReference>
<dbReference type="PANTHER" id="PTHR12526:SF627">
    <property type="entry name" value="D-RHAMNOSYLTRANSFERASE WBPZ"/>
    <property type="match status" value="1"/>
</dbReference>
<evidence type="ECO:0000259" key="1">
    <source>
        <dbReference type="Pfam" id="PF00534"/>
    </source>
</evidence>